<name>A0A3L7JX18_9BACI</name>
<dbReference type="SUPFAM" id="SSF51569">
    <property type="entry name" value="Aldolase"/>
    <property type="match status" value="1"/>
</dbReference>
<keyword evidence="2" id="KW-1185">Reference proteome</keyword>
<comment type="caution">
    <text evidence="1">The sequence shown here is derived from an EMBL/GenBank/DDBJ whole genome shotgun (WGS) entry which is preliminary data.</text>
</comment>
<dbReference type="InterPro" id="IPR050456">
    <property type="entry name" value="DeoC/FbaB_aldolase"/>
</dbReference>
<dbReference type="RefSeq" id="WP_121681038.1">
    <property type="nucleotide sequence ID" value="NZ_RCVZ01000008.1"/>
</dbReference>
<dbReference type="PANTHER" id="PTHR47916:SF1">
    <property type="entry name" value="3-HYDROXY-5-PHOSPHONOOXYPENTANE-2,4-DIONE THIOLASE"/>
    <property type="match status" value="1"/>
</dbReference>
<dbReference type="InterPro" id="IPR002915">
    <property type="entry name" value="DeoC/FbaB/LacD_aldolase"/>
</dbReference>
<evidence type="ECO:0000313" key="2">
    <source>
        <dbReference type="Proteomes" id="UP000276770"/>
    </source>
</evidence>
<dbReference type="GO" id="GO:0004332">
    <property type="term" value="F:fructose-bisphosphate aldolase activity"/>
    <property type="evidence" value="ECO:0007669"/>
    <property type="project" value="InterPro"/>
</dbReference>
<dbReference type="AlphaFoldDB" id="A0A3L7JX18"/>
<dbReference type="SMART" id="SM01133">
    <property type="entry name" value="DeoC"/>
    <property type="match status" value="1"/>
</dbReference>
<dbReference type="InterPro" id="IPR013785">
    <property type="entry name" value="Aldolase_TIM"/>
</dbReference>
<keyword evidence="1" id="KW-0808">Transferase</keyword>
<dbReference type="GO" id="GO:0016746">
    <property type="term" value="F:acyltransferase activity"/>
    <property type="evidence" value="ECO:0007669"/>
    <property type="project" value="UniProtKB-KW"/>
</dbReference>
<dbReference type="InterPro" id="IPR041720">
    <property type="entry name" value="FbaB-like"/>
</dbReference>
<dbReference type="NCBIfam" id="NF006081">
    <property type="entry name" value="PRK08227.1"/>
    <property type="match status" value="1"/>
</dbReference>
<dbReference type="EC" id="2.3.1.245" evidence="1"/>
<keyword evidence="1" id="KW-0012">Acyltransferase</keyword>
<gene>
    <name evidence="1" type="ORF">D9X91_12890</name>
</gene>
<dbReference type="PANTHER" id="PTHR47916">
    <property type="entry name" value="FRUCTOSE-BISPHOSPHATE ALDOLASE CLASS 1"/>
    <property type="match status" value="1"/>
</dbReference>
<dbReference type="PIRSF" id="PIRSF038992">
    <property type="entry name" value="Aldolase_Ia"/>
    <property type="match status" value="1"/>
</dbReference>
<reference evidence="1 2" key="1">
    <citation type="submission" date="2018-10" db="EMBL/GenBank/DDBJ databases">
        <title>Falsibacillus sp. genome draft.</title>
        <authorList>
            <person name="Shi S."/>
        </authorList>
    </citation>
    <scope>NUCLEOTIDE SEQUENCE [LARGE SCALE GENOMIC DNA]</scope>
    <source>
        <strain evidence="1 2">GY 10110</strain>
    </source>
</reference>
<dbReference type="Gene3D" id="3.20.20.70">
    <property type="entry name" value="Aldolase class I"/>
    <property type="match status" value="1"/>
</dbReference>
<dbReference type="EMBL" id="RCVZ01000008">
    <property type="protein sequence ID" value="RLQ94875.1"/>
    <property type="molecule type" value="Genomic_DNA"/>
</dbReference>
<dbReference type="CDD" id="cd00958">
    <property type="entry name" value="DhnA"/>
    <property type="match status" value="1"/>
</dbReference>
<evidence type="ECO:0000313" key="1">
    <source>
        <dbReference type="EMBL" id="RLQ94875.1"/>
    </source>
</evidence>
<accession>A0A3L7JX18</accession>
<dbReference type="Proteomes" id="UP000276770">
    <property type="component" value="Unassembled WGS sequence"/>
</dbReference>
<proteinExistence type="predicted"/>
<organism evidence="1 2">
    <name type="scientific">Falsibacillus albus</name>
    <dbReference type="NCBI Taxonomy" id="2478915"/>
    <lineage>
        <taxon>Bacteria</taxon>
        <taxon>Bacillati</taxon>
        <taxon>Bacillota</taxon>
        <taxon>Bacilli</taxon>
        <taxon>Bacillales</taxon>
        <taxon>Bacillaceae</taxon>
        <taxon>Falsibacillus</taxon>
    </lineage>
</organism>
<dbReference type="OrthoDB" id="5915071at2"/>
<sequence length="263" mass="28488">MNWGFKNRMNQILPNGKAVMLAIDHGYFLGPVHGLEKPGETVKKLLPHTDSLFVTRGSLDACIPADVDKPMLLRVSGGPSVLNDLANEHIVTPVKEAIRHNVVGVGVSIFVGSDYETQTVNNLANVVTDAHDYGIPVLAITAVGKELEKRDARFLALASRIAAEMGADIVKTYYCDDFEKVTSTCPVPIVIAGGPKLNTIKDALDLTYNAMKQGAAGVDMGRNIWQSQHPEAMIRAINGIVHKNYNVSEALELYATLSNTTVH</sequence>
<protein>
    <submittedName>
        <fullName evidence="1">3-hydroxy-5-phosphonooxypentane-2,4-dione thiolase</fullName>
        <ecNumber evidence="1">2.3.1.245</ecNumber>
    </submittedName>
</protein>
<dbReference type="Pfam" id="PF01791">
    <property type="entry name" value="DeoC"/>
    <property type="match status" value="1"/>
</dbReference>